<protein>
    <submittedName>
        <fullName evidence="2">Pentapeptide repeat-containing protein</fullName>
    </submittedName>
</protein>
<sequence length="251" mass="28489">MPFPLNALDYGSRYRLRELATPGEVYDLQTAAPNFDGLKSIQTAKSVDDSSLSLDHSNKLHAYADGQPCDLTGSNFYICPSMTIYGVTSINSVQKVLDRFKFTGFSISFNSCKITSAILHMFFIKTGDSIRSVTFYNCTFDSTATPECICKCFKKVNILHIFDGCPFKRDWIDAFINAEITDMYQLSFGNVSTEIFDISQKKLIEFFKRQELVLNIRLNDDVDDSEVESHLNRLFGEDCEDKQNEVRDATL</sequence>
<dbReference type="AlphaFoldDB" id="A0A7E4ZVH1"/>
<accession>A0A7E4ZVH1</accession>
<reference evidence="2" key="2">
    <citation type="submission" date="2020-10" db="UniProtKB">
        <authorList>
            <consortium name="WormBaseParasite"/>
        </authorList>
    </citation>
    <scope>IDENTIFICATION</scope>
</reference>
<reference evidence="1" key="1">
    <citation type="journal article" date="2013" name="Genetics">
        <title>The draft genome and transcriptome of Panagrellus redivivus are shaped by the harsh demands of a free-living lifestyle.</title>
        <authorList>
            <person name="Srinivasan J."/>
            <person name="Dillman A.R."/>
            <person name="Macchietto M.G."/>
            <person name="Heikkinen L."/>
            <person name="Lakso M."/>
            <person name="Fracchia K.M."/>
            <person name="Antoshechkin I."/>
            <person name="Mortazavi A."/>
            <person name="Wong G."/>
            <person name="Sternberg P.W."/>
        </authorList>
    </citation>
    <scope>NUCLEOTIDE SEQUENCE [LARGE SCALE GENOMIC DNA]</scope>
    <source>
        <strain evidence="1">MT8872</strain>
    </source>
</reference>
<organism evidence="1 2">
    <name type="scientific">Panagrellus redivivus</name>
    <name type="common">Microworm</name>
    <dbReference type="NCBI Taxonomy" id="6233"/>
    <lineage>
        <taxon>Eukaryota</taxon>
        <taxon>Metazoa</taxon>
        <taxon>Ecdysozoa</taxon>
        <taxon>Nematoda</taxon>
        <taxon>Chromadorea</taxon>
        <taxon>Rhabditida</taxon>
        <taxon>Tylenchina</taxon>
        <taxon>Panagrolaimomorpha</taxon>
        <taxon>Panagrolaimoidea</taxon>
        <taxon>Panagrolaimidae</taxon>
        <taxon>Panagrellus</taxon>
    </lineage>
</organism>
<evidence type="ECO:0000313" key="2">
    <source>
        <dbReference type="WBParaSite" id="Pan_g19717.t1"/>
    </source>
</evidence>
<proteinExistence type="predicted"/>
<dbReference type="WBParaSite" id="Pan_g19717.t1">
    <property type="protein sequence ID" value="Pan_g19717.t1"/>
    <property type="gene ID" value="Pan_g19717"/>
</dbReference>
<evidence type="ECO:0000313" key="1">
    <source>
        <dbReference type="Proteomes" id="UP000492821"/>
    </source>
</evidence>
<dbReference type="Proteomes" id="UP000492821">
    <property type="component" value="Unassembled WGS sequence"/>
</dbReference>
<keyword evidence="1" id="KW-1185">Reference proteome</keyword>
<name>A0A7E4ZVH1_PANRE</name>